<reference evidence="17 18" key="1">
    <citation type="submission" date="2023-08" db="EMBL/GenBank/DDBJ databases">
        <title>Arthrobacter horti sp. nov., isolated from forest soil.</title>
        <authorList>
            <person name="Park M."/>
        </authorList>
    </citation>
    <scope>NUCLEOTIDE SEQUENCE [LARGE SCALE GENOMIC DNA]</scope>
    <source>
        <strain evidence="17 18">YJM1</strain>
    </source>
</reference>
<dbReference type="PANTHER" id="PTHR42697">
    <property type="entry name" value="ENDONUCLEASE 8"/>
    <property type="match status" value="1"/>
</dbReference>
<dbReference type="SUPFAM" id="SSF57716">
    <property type="entry name" value="Glucocorticoid receptor-like (DNA-binding domain)"/>
    <property type="match status" value="1"/>
</dbReference>
<evidence type="ECO:0000256" key="2">
    <source>
        <dbReference type="ARBA" id="ARBA00012720"/>
    </source>
</evidence>
<keyword evidence="6" id="KW-0378">Hydrolase</keyword>
<keyword evidence="12" id="KW-0326">Glycosidase</keyword>
<dbReference type="Proteomes" id="UP001232725">
    <property type="component" value="Unassembled WGS sequence"/>
</dbReference>
<keyword evidence="8" id="KW-0238">DNA-binding</keyword>
<gene>
    <name evidence="17" type="ORF">Q9R02_05475</name>
</gene>
<evidence type="ECO:0000256" key="14">
    <source>
        <dbReference type="SAM" id="MobiDB-lite"/>
    </source>
</evidence>
<dbReference type="InterPro" id="IPR035937">
    <property type="entry name" value="FPG_N"/>
</dbReference>
<name>A0ABT9ILZ1_9MICC</name>
<dbReference type="Pfam" id="PF01149">
    <property type="entry name" value="Fapy_DNA_glyco"/>
    <property type="match status" value="1"/>
</dbReference>
<evidence type="ECO:0000256" key="7">
    <source>
        <dbReference type="ARBA" id="ARBA00022833"/>
    </source>
</evidence>
<feature type="region of interest" description="Disordered" evidence="14">
    <location>
        <begin position="212"/>
        <end position="236"/>
    </location>
</feature>
<feature type="domain" description="Formamidopyrimidine-DNA glycosylase catalytic" evidence="16">
    <location>
        <begin position="2"/>
        <end position="105"/>
    </location>
</feature>
<evidence type="ECO:0000256" key="13">
    <source>
        <dbReference type="PROSITE-ProRule" id="PRU00391"/>
    </source>
</evidence>
<dbReference type="Gene3D" id="1.10.8.50">
    <property type="match status" value="1"/>
</dbReference>
<dbReference type="InterPro" id="IPR015886">
    <property type="entry name" value="H2TH_FPG"/>
</dbReference>
<keyword evidence="3" id="KW-0479">Metal-binding</keyword>
<dbReference type="CDD" id="cd08971">
    <property type="entry name" value="AcNei2_N"/>
    <property type="match status" value="1"/>
</dbReference>
<dbReference type="EC" id="4.2.99.18" evidence="2"/>
<comment type="similarity">
    <text evidence="1">Belongs to the FPG family.</text>
</comment>
<keyword evidence="5 13" id="KW-0863">Zinc-finger</keyword>
<keyword evidence="4" id="KW-0227">DNA damage</keyword>
<evidence type="ECO:0000256" key="8">
    <source>
        <dbReference type="ARBA" id="ARBA00023125"/>
    </source>
</evidence>
<dbReference type="InterPro" id="IPR012319">
    <property type="entry name" value="FPG_cat"/>
</dbReference>
<evidence type="ECO:0000256" key="3">
    <source>
        <dbReference type="ARBA" id="ARBA00022723"/>
    </source>
</evidence>
<dbReference type="EMBL" id="JAVALS010000002">
    <property type="protein sequence ID" value="MDP5226603.1"/>
    <property type="molecule type" value="Genomic_DNA"/>
</dbReference>
<dbReference type="SMART" id="SM01232">
    <property type="entry name" value="H2TH"/>
    <property type="match status" value="1"/>
</dbReference>
<evidence type="ECO:0000256" key="9">
    <source>
        <dbReference type="ARBA" id="ARBA00023204"/>
    </source>
</evidence>
<dbReference type="RefSeq" id="WP_305995645.1">
    <property type="nucleotide sequence ID" value="NZ_JAVALS010000002.1"/>
</dbReference>
<organism evidence="17 18">
    <name type="scientific">Arthrobacter horti</name>
    <dbReference type="NCBI Taxonomy" id="3068273"/>
    <lineage>
        <taxon>Bacteria</taxon>
        <taxon>Bacillati</taxon>
        <taxon>Actinomycetota</taxon>
        <taxon>Actinomycetes</taxon>
        <taxon>Micrococcales</taxon>
        <taxon>Micrococcaceae</taxon>
        <taxon>Arthrobacter</taxon>
    </lineage>
</organism>
<accession>A0ABT9ILZ1</accession>
<evidence type="ECO:0000256" key="4">
    <source>
        <dbReference type="ARBA" id="ARBA00022763"/>
    </source>
</evidence>
<dbReference type="Pfam" id="PF06831">
    <property type="entry name" value="H2TH"/>
    <property type="match status" value="1"/>
</dbReference>
<evidence type="ECO:0000256" key="5">
    <source>
        <dbReference type="ARBA" id="ARBA00022771"/>
    </source>
</evidence>
<evidence type="ECO:0000313" key="18">
    <source>
        <dbReference type="Proteomes" id="UP001232725"/>
    </source>
</evidence>
<evidence type="ECO:0000256" key="12">
    <source>
        <dbReference type="ARBA" id="ARBA00023295"/>
    </source>
</evidence>
<comment type="caution">
    <text evidence="17">The sequence shown here is derived from an EMBL/GenBank/DDBJ whole genome shotgun (WGS) entry which is preliminary data.</text>
</comment>
<evidence type="ECO:0000313" key="17">
    <source>
        <dbReference type="EMBL" id="MDP5226603.1"/>
    </source>
</evidence>
<keyword evidence="9" id="KW-0234">DNA repair</keyword>
<dbReference type="PROSITE" id="PS51068">
    <property type="entry name" value="FPG_CAT"/>
    <property type="match status" value="1"/>
</dbReference>
<dbReference type="Gene3D" id="3.20.190.10">
    <property type="entry name" value="MutM-like, N-terminal"/>
    <property type="match status" value="1"/>
</dbReference>
<dbReference type="SMART" id="SM00898">
    <property type="entry name" value="Fapy_DNA_glyco"/>
    <property type="match status" value="1"/>
</dbReference>
<keyword evidence="7" id="KW-0862">Zinc</keyword>
<evidence type="ECO:0000256" key="6">
    <source>
        <dbReference type="ARBA" id="ARBA00022801"/>
    </source>
</evidence>
<dbReference type="InterPro" id="IPR000214">
    <property type="entry name" value="Znf_DNA_glyclase/AP_lyase"/>
</dbReference>
<dbReference type="InterPro" id="IPR044090">
    <property type="entry name" value="Nei2_N"/>
</dbReference>
<evidence type="ECO:0000256" key="10">
    <source>
        <dbReference type="ARBA" id="ARBA00023239"/>
    </source>
</evidence>
<evidence type="ECO:0000256" key="11">
    <source>
        <dbReference type="ARBA" id="ARBA00023268"/>
    </source>
</evidence>
<dbReference type="PROSITE" id="PS51066">
    <property type="entry name" value="ZF_FPG_2"/>
    <property type="match status" value="1"/>
</dbReference>
<dbReference type="SUPFAM" id="SSF81624">
    <property type="entry name" value="N-terminal domain of MutM-like DNA repair proteins"/>
    <property type="match status" value="1"/>
</dbReference>
<dbReference type="PANTHER" id="PTHR42697:SF1">
    <property type="entry name" value="ENDONUCLEASE 8"/>
    <property type="match status" value="1"/>
</dbReference>
<dbReference type="SUPFAM" id="SSF46946">
    <property type="entry name" value="S13-like H2TH domain"/>
    <property type="match status" value="1"/>
</dbReference>
<keyword evidence="18" id="KW-1185">Reference proteome</keyword>
<sequence length="284" mass="31196">MPEGDSLWQQASLLHGFLAGKPLTGSDFRVPRFATLDLRGWRTLEVRARGKHLLHRLGAPAGTAREGLTIHSHLKMEGQWQLYRPGERWHRPGHTARCVLTVAEGSAVGFSLGVLEVVRTREEDAVVGHLGPDLLGEDWDPATAEANLRSDPARPLGLALLDQRIMAGVGNIYRNELCFLAGLHPAAPVAAPGAPPARLDAAGVVREAHRLLDLNRDNPRRQTTPPAPPGRPAAGGRWPEFFVYGRARQPCLRCRTPIRQESLGEENSGKERVVYFCTRCQPIP</sequence>
<evidence type="ECO:0000259" key="15">
    <source>
        <dbReference type="PROSITE" id="PS51066"/>
    </source>
</evidence>
<proteinExistence type="inferred from homology"/>
<feature type="domain" description="FPG-type" evidence="15">
    <location>
        <begin position="242"/>
        <end position="282"/>
    </location>
</feature>
<keyword evidence="11" id="KW-0511">Multifunctional enzyme</keyword>
<evidence type="ECO:0000259" key="16">
    <source>
        <dbReference type="PROSITE" id="PS51068"/>
    </source>
</evidence>
<evidence type="ECO:0000256" key="1">
    <source>
        <dbReference type="ARBA" id="ARBA00009409"/>
    </source>
</evidence>
<dbReference type="InterPro" id="IPR010979">
    <property type="entry name" value="Ribosomal_uS13-like_H2TH"/>
</dbReference>
<keyword evidence="10" id="KW-0456">Lyase</keyword>
<protein>
    <recommendedName>
        <fullName evidence="2">DNA-(apurinic or apyrimidinic site) lyase</fullName>
        <ecNumber evidence="2">4.2.99.18</ecNumber>
    </recommendedName>
</protein>